<evidence type="ECO:0000313" key="2">
    <source>
        <dbReference type="Proteomes" id="UP001626550"/>
    </source>
</evidence>
<dbReference type="EMBL" id="JBJKFK010000071">
    <property type="protein sequence ID" value="KAL3320176.1"/>
    <property type="molecule type" value="Genomic_DNA"/>
</dbReference>
<reference evidence="1 2" key="1">
    <citation type="submission" date="2024-11" db="EMBL/GenBank/DDBJ databases">
        <title>Adaptive evolution of stress response genes in parasites aligns with host niche diversity.</title>
        <authorList>
            <person name="Hahn C."/>
            <person name="Resl P."/>
        </authorList>
    </citation>
    <scope>NUCLEOTIDE SEQUENCE [LARGE SCALE GENOMIC DNA]</scope>
    <source>
        <strain evidence="1">EGGRZ-B1_66</strain>
        <tissue evidence="1">Body</tissue>
    </source>
</reference>
<comment type="caution">
    <text evidence="1">The sequence shown here is derived from an EMBL/GenBank/DDBJ whole genome shotgun (WGS) entry which is preliminary data.</text>
</comment>
<accession>A0ABD2QKX1</accession>
<evidence type="ECO:0000313" key="1">
    <source>
        <dbReference type="EMBL" id="KAL3320176.1"/>
    </source>
</evidence>
<gene>
    <name evidence="1" type="ORF">Ciccas_001144</name>
</gene>
<keyword evidence="2" id="KW-1185">Reference proteome</keyword>
<proteinExistence type="predicted"/>
<organism evidence="1 2">
    <name type="scientific">Cichlidogyrus casuarinus</name>
    <dbReference type="NCBI Taxonomy" id="1844966"/>
    <lineage>
        <taxon>Eukaryota</taxon>
        <taxon>Metazoa</taxon>
        <taxon>Spiralia</taxon>
        <taxon>Lophotrochozoa</taxon>
        <taxon>Platyhelminthes</taxon>
        <taxon>Monogenea</taxon>
        <taxon>Monopisthocotylea</taxon>
        <taxon>Dactylogyridea</taxon>
        <taxon>Ancyrocephalidae</taxon>
        <taxon>Cichlidogyrus</taxon>
    </lineage>
</organism>
<protein>
    <submittedName>
        <fullName evidence="1">Uncharacterized protein</fullName>
    </submittedName>
</protein>
<sequence>MRLKEKQDIVNDHGRGMSKQELIEKYKRDPLELHFGFAAARPRNHLVIQKMLPKIIPAEPHSEGPRFIKCQSRGVCEILHTTRTDWDCTECLELGPHNCNRELLSCRF</sequence>
<dbReference type="AlphaFoldDB" id="A0ABD2QKX1"/>
<dbReference type="Proteomes" id="UP001626550">
    <property type="component" value="Unassembled WGS sequence"/>
</dbReference>
<name>A0ABD2QKX1_9PLAT</name>